<dbReference type="PANTHER" id="PTHR48056">
    <property type="entry name" value="LRR RECEPTOR-LIKE SERINE/THREONINE-PROTEIN KINASE-RELATED"/>
    <property type="match status" value="1"/>
</dbReference>
<evidence type="ECO:0000256" key="2">
    <source>
        <dbReference type="ARBA" id="ARBA00022737"/>
    </source>
</evidence>
<evidence type="ECO:0000313" key="5">
    <source>
        <dbReference type="Proteomes" id="UP000823775"/>
    </source>
</evidence>
<dbReference type="Gene3D" id="3.80.10.10">
    <property type="entry name" value="Ribonuclease Inhibitor"/>
    <property type="match status" value="2"/>
</dbReference>
<dbReference type="PANTHER" id="PTHR48056:SF45">
    <property type="entry name" value="PROTEIN KINASE DOMAIN-CONTAINING PROTEIN"/>
    <property type="match status" value="1"/>
</dbReference>
<dbReference type="SUPFAM" id="SSF52058">
    <property type="entry name" value="L domain-like"/>
    <property type="match status" value="1"/>
</dbReference>
<keyword evidence="2" id="KW-0677">Repeat</keyword>
<dbReference type="EMBL" id="JACEIK010000003">
    <property type="protein sequence ID" value="MCD7445989.1"/>
    <property type="molecule type" value="Genomic_DNA"/>
</dbReference>
<keyword evidence="3" id="KW-0325">Glycoprotein</keyword>
<keyword evidence="5" id="KW-1185">Reference proteome</keyword>
<dbReference type="InterPro" id="IPR001611">
    <property type="entry name" value="Leu-rich_rpt"/>
</dbReference>
<evidence type="ECO:0000256" key="1">
    <source>
        <dbReference type="ARBA" id="ARBA00022614"/>
    </source>
</evidence>
<proteinExistence type="predicted"/>
<accession>A0ABS8RK70</accession>
<sequence length="227" mass="25781">MLSRLKQLVLCGTINSLALSPKTSKCAKLEMLALYQNNLRYEEIPVEIGKLKFLKRLYLYRNGLNGTIPSVIGNLSSAIEIDFSENYLIGEIPAELSQIKGLKLLYLFRTSSKNLTELVQLQLFQNSLSDIPQGLRIYMPTFELVDLSNNYLTGRIPPYICRNSNLIWHKSFSNNLYGDIPPSVIYCDSLLQLRLNSNWLRGNFPSDLCKLRNLSALELGPEHIPVV</sequence>
<keyword evidence="1" id="KW-0433">Leucine-rich repeat</keyword>
<organism evidence="4 5">
    <name type="scientific">Datura stramonium</name>
    <name type="common">Jimsonweed</name>
    <name type="synonym">Common thornapple</name>
    <dbReference type="NCBI Taxonomy" id="4076"/>
    <lineage>
        <taxon>Eukaryota</taxon>
        <taxon>Viridiplantae</taxon>
        <taxon>Streptophyta</taxon>
        <taxon>Embryophyta</taxon>
        <taxon>Tracheophyta</taxon>
        <taxon>Spermatophyta</taxon>
        <taxon>Magnoliopsida</taxon>
        <taxon>eudicotyledons</taxon>
        <taxon>Gunneridae</taxon>
        <taxon>Pentapetalae</taxon>
        <taxon>asterids</taxon>
        <taxon>lamiids</taxon>
        <taxon>Solanales</taxon>
        <taxon>Solanaceae</taxon>
        <taxon>Solanoideae</taxon>
        <taxon>Datureae</taxon>
        <taxon>Datura</taxon>
    </lineage>
</organism>
<dbReference type="InterPro" id="IPR032675">
    <property type="entry name" value="LRR_dom_sf"/>
</dbReference>
<evidence type="ECO:0000256" key="3">
    <source>
        <dbReference type="ARBA" id="ARBA00023180"/>
    </source>
</evidence>
<protein>
    <submittedName>
        <fullName evidence="4">Uncharacterized protein</fullName>
    </submittedName>
</protein>
<dbReference type="Pfam" id="PF00560">
    <property type="entry name" value="LRR_1"/>
    <property type="match status" value="2"/>
</dbReference>
<comment type="caution">
    <text evidence="4">The sequence shown here is derived from an EMBL/GenBank/DDBJ whole genome shotgun (WGS) entry which is preliminary data.</text>
</comment>
<name>A0ABS8RK70_DATST</name>
<evidence type="ECO:0000313" key="4">
    <source>
        <dbReference type="EMBL" id="MCD7445989.1"/>
    </source>
</evidence>
<dbReference type="InterPro" id="IPR050647">
    <property type="entry name" value="Plant_LRR-RLKs"/>
</dbReference>
<dbReference type="Proteomes" id="UP000823775">
    <property type="component" value="Unassembled WGS sequence"/>
</dbReference>
<reference evidence="4 5" key="1">
    <citation type="journal article" date="2021" name="BMC Genomics">
        <title>Datura genome reveals duplications of psychoactive alkaloid biosynthetic genes and high mutation rate following tissue culture.</title>
        <authorList>
            <person name="Rajewski A."/>
            <person name="Carter-House D."/>
            <person name="Stajich J."/>
            <person name="Litt A."/>
        </authorList>
    </citation>
    <scope>NUCLEOTIDE SEQUENCE [LARGE SCALE GENOMIC DNA]</scope>
    <source>
        <strain evidence="4">AR-01</strain>
    </source>
</reference>
<gene>
    <name evidence="4" type="ORF">HAX54_024693</name>
</gene>